<protein>
    <submittedName>
        <fullName evidence="1">Uncharacterized protein</fullName>
    </submittedName>
</protein>
<dbReference type="VEuPathDB" id="TriTrypDB:ECC02_000416"/>
<evidence type="ECO:0000313" key="2">
    <source>
        <dbReference type="Proteomes" id="UP000246121"/>
    </source>
</evidence>
<dbReference type="VEuPathDB" id="TriTrypDB:TcCL_NonESM04332"/>
<dbReference type="VEuPathDB" id="TriTrypDB:BCY84_07458"/>
<dbReference type="VEuPathDB" id="TriTrypDB:TcCLB.506247.120"/>
<dbReference type="Proteomes" id="UP000246121">
    <property type="component" value="Unassembled WGS sequence"/>
</dbReference>
<dbReference type="VEuPathDB" id="TriTrypDB:C3747_103g73"/>
<sequence>METFLDGRFFKKPWTDGRVEGVVEYAGTGKGRLFCTGAFTSFEVRESHQGDVKCLPTGARTLLLDADASKVMVRGVDKFFDLEDDKTEELNKDELWEMGSVWLQRKVAGSQSHCFLWTVGLSALPQSMLWKACMLSWLGACWTTF</sequence>
<dbReference type="VEuPathDB" id="TriTrypDB:TcG_04837"/>
<name>A0A2V2V3Y6_TRYCR</name>
<gene>
    <name evidence="1" type="ORF">C4B63_63g23</name>
</gene>
<evidence type="ECO:0000313" key="1">
    <source>
        <dbReference type="EMBL" id="PWU89103.1"/>
    </source>
</evidence>
<accession>A0A2V2V3Y6</accession>
<comment type="caution">
    <text evidence="1">The sequence shown here is derived from an EMBL/GenBank/DDBJ whole genome shotgun (WGS) entry which is preliminary data.</text>
</comment>
<dbReference type="VEuPathDB" id="TriTrypDB:TCSYLVIO_004590"/>
<proteinExistence type="predicted"/>
<dbReference type="EMBL" id="PRFA01000063">
    <property type="protein sequence ID" value="PWU89103.1"/>
    <property type="molecule type" value="Genomic_DNA"/>
</dbReference>
<dbReference type="VEuPathDB" id="TriTrypDB:TcBrA4_0012100"/>
<organism evidence="1 2">
    <name type="scientific">Trypanosoma cruzi</name>
    <dbReference type="NCBI Taxonomy" id="5693"/>
    <lineage>
        <taxon>Eukaryota</taxon>
        <taxon>Discoba</taxon>
        <taxon>Euglenozoa</taxon>
        <taxon>Kinetoplastea</taxon>
        <taxon>Metakinetoplastina</taxon>
        <taxon>Trypanosomatida</taxon>
        <taxon>Trypanosomatidae</taxon>
        <taxon>Trypanosoma</taxon>
        <taxon>Schizotrypanum</taxon>
    </lineage>
</organism>
<reference evidence="1 2" key="1">
    <citation type="journal article" date="2018" name="Microb. Genom.">
        <title>Expanding an expanded genome: long-read sequencing of Trypanosoma cruzi.</title>
        <authorList>
            <person name="Berna L."/>
            <person name="Rodriguez M."/>
            <person name="Chiribao M.L."/>
            <person name="Parodi-Talice A."/>
            <person name="Pita S."/>
            <person name="Rijo G."/>
            <person name="Alvarez-Valin F."/>
            <person name="Robello C."/>
        </authorList>
    </citation>
    <scope>NUCLEOTIDE SEQUENCE [LARGE SCALE GENOMIC DNA]</scope>
    <source>
        <strain evidence="1 2">Dm28c</strain>
    </source>
</reference>
<dbReference type="VEuPathDB" id="TriTrypDB:C4B63_63g23"/>
<dbReference type="VEuPathDB" id="TriTrypDB:TCDM_05980"/>
<dbReference type="VEuPathDB" id="TriTrypDB:Tc_MARK_6113"/>
<dbReference type="AlphaFoldDB" id="A0A2V2V3Y6"/>